<accession>A0A917G2B5</accession>
<proteinExistence type="predicted"/>
<gene>
    <name evidence="5" type="primary">ywoH</name>
    <name evidence="5" type="ORF">GCM10007425_11920</name>
</gene>
<keyword evidence="2" id="KW-0238">DNA-binding</keyword>
<protein>
    <submittedName>
        <fullName evidence="5">HTH-type transcriptional regulator YwoH</fullName>
    </submittedName>
</protein>
<evidence type="ECO:0000256" key="2">
    <source>
        <dbReference type="ARBA" id="ARBA00023125"/>
    </source>
</evidence>
<dbReference type="Pfam" id="PF01047">
    <property type="entry name" value="MarR"/>
    <property type="match status" value="1"/>
</dbReference>
<reference evidence="5" key="2">
    <citation type="submission" date="2020-09" db="EMBL/GenBank/DDBJ databases">
        <authorList>
            <person name="Sun Q."/>
            <person name="Zhou Y."/>
        </authorList>
    </citation>
    <scope>NUCLEOTIDE SEQUENCE</scope>
    <source>
        <strain evidence="5">CGMCC 1.15760</strain>
    </source>
</reference>
<sequence length="132" mass="15697">MNPLFHKLFQQNRYLTNQLNDVLQPFGLFSSQWTIIYCLAQHETMTLTQIWRYINVEAPTVTRTVNRLEKLGWVRRIEGMDKREKIIALTSKAQQQLPRILVEIQAFEAQMLGSLTEEEQRQFMRLLQKMKG</sequence>
<dbReference type="GO" id="GO:0003677">
    <property type="term" value="F:DNA binding"/>
    <property type="evidence" value="ECO:0007669"/>
    <property type="project" value="UniProtKB-KW"/>
</dbReference>
<dbReference type="PROSITE" id="PS50995">
    <property type="entry name" value="HTH_MARR_2"/>
    <property type="match status" value="1"/>
</dbReference>
<comment type="caution">
    <text evidence="5">The sequence shown here is derived from an EMBL/GenBank/DDBJ whole genome shotgun (WGS) entry which is preliminary data.</text>
</comment>
<dbReference type="PRINTS" id="PR00598">
    <property type="entry name" value="HTHMARR"/>
</dbReference>
<dbReference type="Proteomes" id="UP000616608">
    <property type="component" value="Unassembled WGS sequence"/>
</dbReference>
<dbReference type="RefSeq" id="WP_188614110.1">
    <property type="nucleotide sequence ID" value="NZ_BMJT01000003.1"/>
</dbReference>
<dbReference type="PANTHER" id="PTHR42756:SF1">
    <property type="entry name" value="TRANSCRIPTIONAL REPRESSOR OF EMRAB OPERON"/>
    <property type="match status" value="1"/>
</dbReference>
<reference evidence="5" key="1">
    <citation type="journal article" date="2014" name="Int. J. Syst. Evol. Microbiol.">
        <title>Complete genome sequence of Corynebacterium casei LMG S-19264T (=DSM 44701T), isolated from a smear-ripened cheese.</title>
        <authorList>
            <consortium name="US DOE Joint Genome Institute (JGI-PGF)"/>
            <person name="Walter F."/>
            <person name="Albersmeier A."/>
            <person name="Kalinowski J."/>
            <person name="Ruckert C."/>
        </authorList>
    </citation>
    <scope>NUCLEOTIDE SEQUENCE</scope>
    <source>
        <strain evidence="5">CGMCC 1.15760</strain>
    </source>
</reference>
<dbReference type="GO" id="GO:0003700">
    <property type="term" value="F:DNA-binding transcription factor activity"/>
    <property type="evidence" value="ECO:0007669"/>
    <property type="project" value="InterPro"/>
</dbReference>
<organism evidence="5 6">
    <name type="scientific">Lysinibacillus alkalisoli</name>
    <dbReference type="NCBI Taxonomy" id="1911548"/>
    <lineage>
        <taxon>Bacteria</taxon>
        <taxon>Bacillati</taxon>
        <taxon>Bacillota</taxon>
        <taxon>Bacilli</taxon>
        <taxon>Bacillales</taxon>
        <taxon>Bacillaceae</taxon>
        <taxon>Lysinibacillus</taxon>
    </lineage>
</organism>
<keyword evidence="3" id="KW-0804">Transcription</keyword>
<evidence type="ECO:0000256" key="1">
    <source>
        <dbReference type="ARBA" id="ARBA00023015"/>
    </source>
</evidence>
<dbReference type="EMBL" id="BMJT01000003">
    <property type="protein sequence ID" value="GGG19001.1"/>
    <property type="molecule type" value="Genomic_DNA"/>
</dbReference>
<feature type="domain" description="HTH marR-type" evidence="4">
    <location>
        <begin position="1"/>
        <end position="132"/>
    </location>
</feature>
<keyword evidence="6" id="KW-1185">Reference proteome</keyword>
<dbReference type="Gene3D" id="1.10.10.10">
    <property type="entry name" value="Winged helix-like DNA-binding domain superfamily/Winged helix DNA-binding domain"/>
    <property type="match status" value="1"/>
</dbReference>
<dbReference type="InterPro" id="IPR036388">
    <property type="entry name" value="WH-like_DNA-bd_sf"/>
</dbReference>
<keyword evidence="1" id="KW-0805">Transcription regulation</keyword>
<dbReference type="SUPFAM" id="SSF46785">
    <property type="entry name" value="Winged helix' DNA-binding domain"/>
    <property type="match status" value="1"/>
</dbReference>
<evidence type="ECO:0000313" key="6">
    <source>
        <dbReference type="Proteomes" id="UP000616608"/>
    </source>
</evidence>
<evidence type="ECO:0000259" key="4">
    <source>
        <dbReference type="PROSITE" id="PS50995"/>
    </source>
</evidence>
<dbReference type="InterPro" id="IPR000835">
    <property type="entry name" value="HTH_MarR-typ"/>
</dbReference>
<dbReference type="AlphaFoldDB" id="A0A917G2B5"/>
<name>A0A917G2B5_9BACI</name>
<dbReference type="SMART" id="SM00347">
    <property type="entry name" value="HTH_MARR"/>
    <property type="match status" value="1"/>
</dbReference>
<dbReference type="PANTHER" id="PTHR42756">
    <property type="entry name" value="TRANSCRIPTIONAL REGULATOR, MARR"/>
    <property type="match status" value="1"/>
</dbReference>
<evidence type="ECO:0000313" key="5">
    <source>
        <dbReference type="EMBL" id="GGG19001.1"/>
    </source>
</evidence>
<evidence type="ECO:0000256" key="3">
    <source>
        <dbReference type="ARBA" id="ARBA00023163"/>
    </source>
</evidence>
<dbReference type="InterPro" id="IPR036390">
    <property type="entry name" value="WH_DNA-bd_sf"/>
</dbReference>